<dbReference type="KEGG" id="thao:NI17_021575"/>
<dbReference type="PANTHER" id="PTHR38074:SF1">
    <property type="entry name" value="ALTERED INHERITANCE OF MITOCHONDRIA PROTEIN 24, MITOCHONDRIAL"/>
    <property type="match status" value="1"/>
</dbReference>
<proteinExistence type="predicted"/>
<dbReference type="Gene3D" id="3.60.160.10">
    <property type="entry name" value="Mitochondrial biogenesis AIM24"/>
    <property type="match status" value="1"/>
</dbReference>
<evidence type="ECO:0000313" key="1">
    <source>
        <dbReference type="EMBL" id="UOE19296.1"/>
    </source>
</evidence>
<dbReference type="AlphaFoldDB" id="A0A399G134"/>
<dbReference type="SUPFAM" id="SSF51219">
    <property type="entry name" value="TRAP-like"/>
    <property type="match status" value="1"/>
</dbReference>
<dbReference type="EMBL" id="CP063196">
    <property type="protein sequence ID" value="UOE19296.1"/>
    <property type="molecule type" value="Genomic_DNA"/>
</dbReference>
<reference evidence="1" key="1">
    <citation type="submission" date="2020-10" db="EMBL/GenBank/DDBJ databases">
        <title>De novo genome project of the cellulose decomposer Thermobifida halotolerans type strain.</title>
        <authorList>
            <person name="Nagy I."/>
            <person name="Horvath B."/>
            <person name="Kukolya J."/>
            <person name="Nagy I."/>
            <person name="Orsini M."/>
        </authorList>
    </citation>
    <scope>NUCLEOTIDE SEQUENCE</scope>
    <source>
        <strain evidence="1">DSM 44931</strain>
    </source>
</reference>
<dbReference type="Proteomes" id="UP000265719">
    <property type="component" value="Chromosome"/>
</dbReference>
<accession>A0A399G134</accession>
<protein>
    <submittedName>
        <fullName evidence="1">AIM24 family protein</fullName>
    </submittedName>
</protein>
<organism evidence="1 2">
    <name type="scientific">Thermobifida halotolerans</name>
    <dbReference type="NCBI Taxonomy" id="483545"/>
    <lineage>
        <taxon>Bacteria</taxon>
        <taxon>Bacillati</taxon>
        <taxon>Actinomycetota</taxon>
        <taxon>Actinomycetes</taxon>
        <taxon>Streptosporangiales</taxon>
        <taxon>Nocardiopsidaceae</taxon>
        <taxon>Thermobifida</taxon>
    </lineage>
</organism>
<dbReference type="OrthoDB" id="6048299at2"/>
<evidence type="ECO:0000313" key="2">
    <source>
        <dbReference type="Proteomes" id="UP000265719"/>
    </source>
</evidence>
<keyword evidence="2" id="KW-1185">Reference proteome</keyword>
<dbReference type="RefSeq" id="WP_068690090.1">
    <property type="nucleotide sequence ID" value="NZ_CP063196.1"/>
</dbReference>
<gene>
    <name evidence="1" type="ORF">NI17_021575</name>
</gene>
<dbReference type="InterPro" id="IPR002838">
    <property type="entry name" value="AIM24"/>
</dbReference>
<dbReference type="PANTHER" id="PTHR38074">
    <property type="entry name" value="ALTERED INHERITANCE OF MITOCHONDRIA PROTEIN 24, MITOCHONDRIAL"/>
    <property type="match status" value="1"/>
</dbReference>
<name>A0A399G134_9ACTN</name>
<dbReference type="InterPro" id="IPR016031">
    <property type="entry name" value="Trp_RNA-bd_attenuator-like_dom"/>
</dbReference>
<dbReference type="InterPro" id="IPR036983">
    <property type="entry name" value="AIM24_sf"/>
</dbReference>
<sequence>MRSELFHQAQENDLPGMALQNPRMLRVACDGEFYARQGSMVAYQGNVDFAYKGAGSVGRFFKKAFTGEGLPLMRVSGQGDVFLARDAWEVHLLDLEDESITVSGENVLAFEAGLEWDIHRLRGVGMVAGGLFNTVFTGRGRIAVACHGTPVLLNVDQPTFVDTKAAVAWSTSLRTSLRSTVKAGALIGRGSGEAFQLALEGQGFVLVQASEGPVRAAVQQG</sequence>
<dbReference type="Pfam" id="PF01987">
    <property type="entry name" value="AIM24"/>
    <property type="match status" value="1"/>
</dbReference>